<comment type="similarity">
    <text evidence="1">Belongs to the sigma-70 factor family. ECF subfamily.</text>
</comment>
<evidence type="ECO:0000256" key="2">
    <source>
        <dbReference type="ARBA" id="ARBA00023015"/>
    </source>
</evidence>
<dbReference type="Gene3D" id="1.10.1740.10">
    <property type="match status" value="1"/>
</dbReference>
<dbReference type="AlphaFoldDB" id="A0A3B0UQE6"/>
<dbReference type="GO" id="GO:0006352">
    <property type="term" value="P:DNA-templated transcription initiation"/>
    <property type="evidence" value="ECO:0007669"/>
    <property type="project" value="InterPro"/>
</dbReference>
<dbReference type="NCBIfam" id="TIGR02937">
    <property type="entry name" value="sigma70-ECF"/>
    <property type="match status" value="1"/>
</dbReference>
<feature type="domain" description="RNA polymerase sigma factor 70 region 4 type 2" evidence="6">
    <location>
        <begin position="123"/>
        <end position="170"/>
    </location>
</feature>
<evidence type="ECO:0000256" key="3">
    <source>
        <dbReference type="ARBA" id="ARBA00023082"/>
    </source>
</evidence>
<organism evidence="7">
    <name type="scientific">hydrothermal vent metagenome</name>
    <dbReference type="NCBI Taxonomy" id="652676"/>
    <lineage>
        <taxon>unclassified sequences</taxon>
        <taxon>metagenomes</taxon>
        <taxon>ecological metagenomes</taxon>
    </lineage>
</organism>
<dbReference type="Pfam" id="PF04542">
    <property type="entry name" value="Sigma70_r2"/>
    <property type="match status" value="1"/>
</dbReference>
<reference evidence="7" key="1">
    <citation type="submission" date="2018-06" db="EMBL/GenBank/DDBJ databases">
        <authorList>
            <person name="Zhirakovskaya E."/>
        </authorList>
    </citation>
    <scope>NUCLEOTIDE SEQUENCE</scope>
</reference>
<dbReference type="PANTHER" id="PTHR43133">
    <property type="entry name" value="RNA POLYMERASE ECF-TYPE SIGMA FACTO"/>
    <property type="match status" value="1"/>
</dbReference>
<evidence type="ECO:0008006" key="8">
    <source>
        <dbReference type="Google" id="ProtNLM"/>
    </source>
</evidence>
<dbReference type="Gene3D" id="1.10.10.10">
    <property type="entry name" value="Winged helix-like DNA-binding domain superfamily/Winged helix DNA-binding domain"/>
    <property type="match status" value="1"/>
</dbReference>
<dbReference type="InterPro" id="IPR014327">
    <property type="entry name" value="RNA_pol_sigma70_bacteroid"/>
</dbReference>
<sequence>MVKSEEKSLLMLLKKGDIKSFEFMFRFYYEPLFGYALSIIKVEMEAEEIVQELFLKIWRDRRKLNIKHSLAAYLYKSVYNQCLNRLQKEKLLQEYRRHALKQPATGVSADEMLKYEELNRKFFELMNALPERRQLIFKLNRFQGLKYREIADKLSISIKTVEANMSKALQYFRRNLQEYRL</sequence>
<dbReference type="InterPro" id="IPR036388">
    <property type="entry name" value="WH-like_DNA-bd_sf"/>
</dbReference>
<feature type="domain" description="RNA polymerase sigma-70 region 2" evidence="5">
    <location>
        <begin position="25"/>
        <end position="90"/>
    </location>
</feature>
<evidence type="ECO:0000259" key="6">
    <source>
        <dbReference type="Pfam" id="PF08281"/>
    </source>
</evidence>
<dbReference type="InterPro" id="IPR039425">
    <property type="entry name" value="RNA_pol_sigma-70-like"/>
</dbReference>
<keyword evidence="3" id="KW-0731">Sigma factor</keyword>
<dbReference type="InterPro" id="IPR007627">
    <property type="entry name" value="RNA_pol_sigma70_r2"/>
</dbReference>
<dbReference type="InterPro" id="IPR014284">
    <property type="entry name" value="RNA_pol_sigma-70_dom"/>
</dbReference>
<dbReference type="PANTHER" id="PTHR43133:SF46">
    <property type="entry name" value="RNA POLYMERASE SIGMA-70 FACTOR ECF SUBFAMILY"/>
    <property type="match status" value="1"/>
</dbReference>
<dbReference type="EMBL" id="UOET01000255">
    <property type="protein sequence ID" value="VAW28552.1"/>
    <property type="molecule type" value="Genomic_DNA"/>
</dbReference>
<dbReference type="GO" id="GO:0016987">
    <property type="term" value="F:sigma factor activity"/>
    <property type="evidence" value="ECO:0007669"/>
    <property type="project" value="UniProtKB-KW"/>
</dbReference>
<dbReference type="Pfam" id="PF08281">
    <property type="entry name" value="Sigma70_r4_2"/>
    <property type="match status" value="1"/>
</dbReference>
<dbReference type="SUPFAM" id="SSF88659">
    <property type="entry name" value="Sigma3 and sigma4 domains of RNA polymerase sigma factors"/>
    <property type="match status" value="1"/>
</dbReference>
<dbReference type="GO" id="GO:0003677">
    <property type="term" value="F:DNA binding"/>
    <property type="evidence" value="ECO:0007669"/>
    <property type="project" value="InterPro"/>
</dbReference>
<dbReference type="NCBIfam" id="TIGR02985">
    <property type="entry name" value="Sig70_bacteroi1"/>
    <property type="match status" value="1"/>
</dbReference>
<evidence type="ECO:0000256" key="1">
    <source>
        <dbReference type="ARBA" id="ARBA00010641"/>
    </source>
</evidence>
<dbReference type="InterPro" id="IPR013249">
    <property type="entry name" value="RNA_pol_sigma70_r4_t2"/>
</dbReference>
<keyword evidence="2" id="KW-0805">Transcription regulation</keyword>
<dbReference type="InterPro" id="IPR013324">
    <property type="entry name" value="RNA_pol_sigma_r3/r4-like"/>
</dbReference>
<keyword evidence="4" id="KW-0804">Transcription</keyword>
<protein>
    <recommendedName>
        <fullName evidence="8">RNA polymerase ECF-type sigma factor</fullName>
    </recommendedName>
</protein>
<evidence type="ECO:0000313" key="7">
    <source>
        <dbReference type="EMBL" id="VAW28552.1"/>
    </source>
</evidence>
<proteinExistence type="inferred from homology"/>
<name>A0A3B0UQE6_9ZZZZ</name>
<evidence type="ECO:0000259" key="5">
    <source>
        <dbReference type="Pfam" id="PF04542"/>
    </source>
</evidence>
<dbReference type="SUPFAM" id="SSF88946">
    <property type="entry name" value="Sigma2 domain of RNA polymerase sigma factors"/>
    <property type="match status" value="1"/>
</dbReference>
<accession>A0A3B0UQE6</accession>
<evidence type="ECO:0000256" key="4">
    <source>
        <dbReference type="ARBA" id="ARBA00023163"/>
    </source>
</evidence>
<dbReference type="InterPro" id="IPR013325">
    <property type="entry name" value="RNA_pol_sigma_r2"/>
</dbReference>
<gene>
    <name evidence="7" type="ORF">MNBD_BACTEROID07-338</name>
</gene>